<keyword evidence="1" id="KW-0732">Signal</keyword>
<feature type="chain" id="PRO_5047242117" description="DUF4440 domain-containing protein" evidence="1">
    <location>
        <begin position="22"/>
        <end position="191"/>
    </location>
</feature>
<dbReference type="Proteomes" id="UP000620046">
    <property type="component" value="Unassembled WGS sequence"/>
</dbReference>
<feature type="signal peptide" evidence="1">
    <location>
        <begin position="1"/>
        <end position="21"/>
    </location>
</feature>
<name>A0ABQ1FSN9_9GAMM</name>
<accession>A0ABQ1FSN9</accession>
<evidence type="ECO:0000256" key="1">
    <source>
        <dbReference type="SAM" id="SignalP"/>
    </source>
</evidence>
<comment type="caution">
    <text evidence="2">The sequence shown here is derived from an EMBL/GenBank/DDBJ whole genome shotgun (WGS) entry which is preliminary data.</text>
</comment>
<keyword evidence="3" id="KW-1185">Reference proteome</keyword>
<reference evidence="3" key="1">
    <citation type="journal article" date="2019" name="Int. J. Syst. Evol. Microbiol.">
        <title>The Global Catalogue of Microorganisms (GCM) 10K type strain sequencing project: providing services to taxonomists for standard genome sequencing and annotation.</title>
        <authorList>
            <consortium name="The Broad Institute Genomics Platform"/>
            <consortium name="The Broad Institute Genome Sequencing Center for Infectious Disease"/>
            <person name="Wu L."/>
            <person name="Ma J."/>
        </authorList>
    </citation>
    <scope>NUCLEOTIDE SEQUENCE [LARGE SCALE GENOMIC DNA]</scope>
    <source>
        <strain evidence="3">CGMCC 1.15439</strain>
    </source>
</reference>
<dbReference type="RefSeq" id="WP_188793873.1">
    <property type="nucleotide sequence ID" value="NZ_BMJA01000001.1"/>
</dbReference>
<sequence length="191" mass="20927">MLKRNVAVFTFTILPCLSSLAGAPVHTAHQEDTAVLQVALISLCQAKNGYVVLSSTTAAPRPADDMGDADESGAFSDLERRNGSAALLPEVLECQRARLIREQEIQRFFDQQSNLANKVSLDDAWKKFYKSFPGATGWTSVSLPGYSPDGEIAIVYMAHYCGSLCGGGSYVYLRRVKGKWKVLVDFPDWVS</sequence>
<protein>
    <recommendedName>
        <fullName evidence="4">DUF4440 domain-containing protein</fullName>
    </recommendedName>
</protein>
<gene>
    <name evidence="2" type="ORF">GCM10010981_18020</name>
</gene>
<evidence type="ECO:0000313" key="3">
    <source>
        <dbReference type="Proteomes" id="UP000620046"/>
    </source>
</evidence>
<evidence type="ECO:0000313" key="2">
    <source>
        <dbReference type="EMBL" id="GGA29484.1"/>
    </source>
</evidence>
<dbReference type="EMBL" id="BMJA01000001">
    <property type="protein sequence ID" value="GGA29484.1"/>
    <property type="molecule type" value="Genomic_DNA"/>
</dbReference>
<organism evidence="2 3">
    <name type="scientific">Dyella nitratireducens</name>
    <dbReference type="NCBI Taxonomy" id="1849580"/>
    <lineage>
        <taxon>Bacteria</taxon>
        <taxon>Pseudomonadati</taxon>
        <taxon>Pseudomonadota</taxon>
        <taxon>Gammaproteobacteria</taxon>
        <taxon>Lysobacterales</taxon>
        <taxon>Rhodanobacteraceae</taxon>
        <taxon>Dyella</taxon>
    </lineage>
</organism>
<evidence type="ECO:0008006" key="4">
    <source>
        <dbReference type="Google" id="ProtNLM"/>
    </source>
</evidence>
<proteinExistence type="predicted"/>